<gene>
    <name evidence="1" type="ORF">GGR43_002695</name>
</gene>
<dbReference type="EMBL" id="JACIDT010000009">
    <property type="protein sequence ID" value="MBB3926972.1"/>
    <property type="molecule type" value="Genomic_DNA"/>
</dbReference>
<name>A0A7W6BKZ0_9SPHN</name>
<dbReference type="Proteomes" id="UP000571950">
    <property type="component" value="Unassembled WGS sequence"/>
</dbReference>
<protein>
    <submittedName>
        <fullName evidence="1">Uncharacterized protein</fullName>
    </submittedName>
</protein>
<evidence type="ECO:0000313" key="1">
    <source>
        <dbReference type="EMBL" id="MBB3926972.1"/>
    </source>
</evidence>
<sequence>MPYSVQNIGDCGGEGHELNLILAEDGIAVLHSRNPDTGETQQIVMLKEQWKSLLHLLLGAYGTHNCCYRNLDGYCEGDGDVRFVA</sequence>
<comment type="caution">
    <text evidence="1">The sequence shown here is derived from an EMBL/GenBank/DDBJ whole genome shotgun (WGS) entry which is preliminary data.</text>
</comment>
<organism evidence="1 2">
    <name type="scientific">Sphingobium jiangsuense</name>
    <dbReference type="NCBI Taxonomy" id="870476"/>
    <lineage>
        <taxon>Bacteria</taxon>
        <taxon>Pseudomonadati</taxon>
        <taxon>Pseudomonadota</taxon>
        <taxon>Alphaproteobacteria</taxon>
        <taxon>Sphingomonadales</taxon>
        <taxon>Sphingomonadaceae</taxon>
        <taxon>Sphingobium</taxon>
    </lineage>
</organism>
<reference evidence="1 2" key="1">
    <citation type="submission" date="2020-08" db="EMBL/GenBank/DDBJ databases">
        <title>Genomic Encyclopedia of Type Strains, Phase IV (KMG-IV): sequencing the most valuable type-strain genomes for metagenomic binning, comparative biology and taxonomic classification.</title>
        <authorList>
            <person name="Goeker M."/>
        </authorList>
    </citation>
    <scope>NUCLEOTIDE SEQUENCE [LARGE SCALE GENOMIC DNA]</scope>
    <source>
        <strain evidence="1 2">DSM 26189</strain>
    </source>
</reference>
<proteinExistence type="predicted"/>
<evidence type="ECO:0000313" key="2">
    <source>
        <dbReference type="Proteomes" id="UP000571950"/>
    </source>
</evidence>
<accession>A0A7W6BKZ0</accession>
<keyword evidence="2" id="KW-1185">Reference proteome</keyword>
<dbReference type="AlphaFoldDB" id="A0A7W6BKZ0"/>
<dbReference type="RefSeq" id="WP_188072481.1">
    <property type="nucleotide sequence ID" value="NZ_BSPS01000084.1"/>
</dbReference>